<name>A0ABU2NED2_9PSEU</name>
<dbReference type="PROSITE" id="PS00545">
    <property type="entry name" value="ALDOSE_1_EPIMERASE"/>
    <property type="match status" value="1"/>
</dbReference>
<dbReference type="InterPro" id="IPR047215">
    <property type="entry name" value="Galactose_mutarotase-like"/>
</dbReference>
<evidence type="ECO:0000256" key="1">
    <source>
        <dbReference type="ARBA" id="ARBA00001614"/>
    </source>
</evidence>
<evidence type="ECO:0000256" key="8">
    <source>
        <dbReference type="PIRNR" id="PIRNR005096"/>
    </source>
</evidence>
<dbReference type="RefSeq" id="WP_311558829.1">
    <property type="nucleotide sequence ID" value="NZ_JAVREJ010000018.1"/>
</dbReference>
<dbReference type="InterPro" id="IPR015443">
    <property type="entry name" value="Aldose_1-epimerase"/>
</dbReference>
<sequence length="355" mass="37693">MTDLSVGDPGPGAAPVGTDLIELGGSALQVGVVALGARLAVLRAPDRDGTFADVVLGLDPDGYRDDRAFLGATVGRFANRIDGGTFVLDGRRHTVPCNENGVALHGGPDGFDRQVFAADPVVTGPDGSRSLTLRRTSPDGENGFPGTLDVAVAYAVRGAELHIEHTATTDAPTVVNLTNHAYFNLTGHGGTVEGHRVRIPADHFLPVDDRLIPTGGPAPVAGTPFDLRTPTPLGRHLRAPHPQLARTRGYDHTFVIDRPAGADLALAAHVEDPGSGRTLTVLTDQPGVQFYSGNFLDGTIRLRDGTAVRQGDAFCLEPQHYPNSPNEPDFPSTVLRPGERYRSRIVLRFGLIEPR</sequence>
<dbReference type="GO" id="GO:0016853">
    <property type="term" value="F:isomerase activity"/>
    <property type="evidence" value="ECO:0007669"/>
    <property type="project" value="UniProtKB-KW"/>
</dbReference>
<protein>
    <recommendedName>
        <fullName evidence="5 8">Aldose 1-epimerase</fullName>
        <ecNumber evidence="4 8">5.1.3.3</ecNumber>
    </recommendedName>
</protein>
<dbReference type="PANTHER" id="PTHR10091">
    <property type="entry name" value="ALDOSE-1-EPIMERASE"/>
    <property type="match status" value="1"/>
</dbReference>
<dbReference type="NCBIfam" id="NF008277">
    <property type="entry name" value="PRK11055.1"/>
    <property type="match status" value="1"/>
</dbReference>
<keyword evidence="7 8" id="KW-0119">Carbohydrate metabolism</keyword>
<dbReference type="EC" id="5.1.3.3" evidence="4 8"/>
<dbReference type="PIRSF" id="PIRSF005096">
    <property type="entry name" value="GALM"/>
    <property type="match status" value="1"/>
</dbReference>
<accession>A0ABU2NED2</accession>
<dbReference type="Pfam" id="PF01263">
    <property type="entry name" value="Aldose_epim"/>
    <property type="match status" value="1"/>
</dbReference>
<evidence type="ECO:0000313" key="9">
    <source>
        <dbReference type="EMBL" id="MDT0352322.1"/>
    </source>
</evidence>
<evidence type="ECO:0000256" key="2">
    <source>
        <dbReference type="ARBA" id="ARBA00005028"/>
    </source>
</evidence>
<dbReference type="EMBL" id="JAVREJ010000018">
    <property type="protein sequence ID" value="MDT0352322.1"/>
    <property type="molecule type" value="Genomic_DNA"/>
</dbReference>
<comment type="catalytic activity">
    <reaction evidence="1 8">
        <text>alpha-D-glucose = beta-D-glucose</text>
        <dbReference type="Rhea" id="RHEA:10264"/>
        <dbReference type="ChEBI" id="CHEBI:15903"/>
        <dbReference type="ChEBI" id="CHEBI:17925"/>
        <dbReference type="EC" id="5.1.3.3"/>
    </reaction>
</comment>
<organism evidence="9 10">
    <name type="scientific">Pseudonocardia charpentierae</name>
    <dbReference type="NCBI Taxonomy" id="3075545"/>
    <lineage>
        <taxon>Bacteria</taxon>
        <taxon>Bacillati</taxon>
        <taxon>Actinomycetota</taxon>
        <taxon>Actinomycetes</taxon>
        <taxon>Pseudonocardiales</taxon>
        <taxon>Pseudonocardiaceae</taxon>
        <taxon>Pseudonocardia</taxon>
    </lineage>
</organism>
<gene>
    <name evidence="9" type="ORF">RM445_22595</name>
</gene>
<dbReference type="InterPro" id="IPR011013">
    <property type="entry name" value="Gal_mutarotase_sf_dom"/>
</dbReference>
<evidence type="ECO:0000256" key="5">
    <source>
        <dbReference type="ARBA" id="ARBA00014165"/>
    </source>
</evidence>
<dbReference type="PANTHER" id="PTHR10091:SF0">
    <property type="entry name" value="GALACTOSE MUTAROTASE"/>
    <property type="match status" value="1"/>
</dbReference>
<keyword evidence="6 8" id="KW-0413">Isomerase</keyword>
<dbReference type="InterPro" id="IPR018052">
    <property type="entry name" value="Ald1_epimerase_CS"/>
</dbReference>
<dbReference type="Proteomes" id="UP001183202">
    <property type="component" value="Unassembled WGS sequence"/>
</dbReference>
<keyword evidence="10" id="KW-1185">Reference proteome</keyword>
<dbReference type="CDD" id="cd09019">
    <property type="entry name" value="galactose_mutarotase_like"/>
    <property type="match status" value="1"/>
</dbReference>
<comment type="similarity">
    <text evidence="3 8">Belongs to the aldose epimerase family.</text>
</comment>
<comment type="caution">
    <text evidence="9">The sequence shown here is derived from an EMBL/GenBank/DDBJ whole genome shotgun (WGS) entry which is preliminary data.</text>
</comment>
<comment type="pathway">
    <text evidence="2 8">Carbohydrate metabolism; hexose metabolism.</text>
</comment>
<evidence type="ECO:0000313" key="10">
    <source>
        <dbReference type="Proteomes" id="UP001183202"/>
    </source>
</evidence>
<reference evidence="10" key="1">
    <citation type="submission" date="2023-07" db="EMBL/GenBank/DDBJ databases">
        <title>30 novel species of actinomycetes from the DSMZ collection.</title>
        <authorList>
            <person name="Nouioui I."/>
        </authorList>
    </citation>
    <scope>NUCLEOTIDE SEQUENCE [LARGE SCALE GENOMIC DNA]</scope>
    <source>
        <strain evidence="10">DSM 45834</strain>
    </source>
</reference>
<evidence type="ECO:0000256" key="7">
    <source>
        <dbReference type="ARBA" id="ARBA00023277"/>
    </source>
</evidence>
<proteinExistence type="inferred from homology"/>
<dbReference type="InterPro" id="IPR014718">
    <property type="entry name" value="GH-type_carb-bd"/>
</dbReference>
<evidence type="ECO:0000256" key="3">
    <source>
        <dbReference type="ARBA" id="ARBA00006206"/>
    </source>
</evidence>
<evidence type="ECO:0000256" key="6">
    <source>
        <dbReference type="ARBA" id="ARBA00023235"/>
    </source>
</evidence>
<dbReference type="SUPFAM" id="SSF74650">
    <property type="entry name" value="Galactose mutarotase-like"/>
    <property type="match status" value="1"/>
</dbReference>
<dbReference type="Gene3D" id="2.70.98.10">
    <property type="match status" value="1"/>
</dbReference>
<evidence type="ECO:0000256" key="4">
    <source>
        <dbReference type="ARBA" id="ARBA00013185"/>
    </source>
</evidence>
<dbReference type="InterPro" id="IPR008183">
    <property type="entry name" value="Aldose_1/G6P_1-epimerase"/>
</dbReference>